<name>A0A699XGA0_TANCI</name>
<accession>A0A699XGA0</accession>
<sequence length="53" mass="5252">VGGYGVALGDDQARVGGVVDVVVGLEGQRDGARKATIGVAGGDGVAALRRYPR</sequence>
<dbReference type="EMBL" id="BKCJ011841101">
    <property type="protein sequence ID" value="GFD57440.1"/>
    <property type="molecule type" value="Genomic_DNA"/>
</dbReference>
<proteinExistence type="predicted"/>
<dbReference type="AlphaFoldDB" id="A0A699XGA0"/>
<protein>
    <submittedName>
        <fullName evidence="1">Uncharacterized protein</fullName>
    </submittedName>
</protein>
<feature type="non-terminal residue" evidence="1">
    <location>
        <position position="1"/>
    </location>
</feature>
<organism evidence="1">
    <name type="scientific">Tanacetum cinerariifolium</name>
    <name type="common">Dalmatian daisy</name>
    <name type="synonym">Chrysanthemum cinerariifolium</name>
    <dbReference type="NCBI Taxonomy" id="118510"/>
    <lineage>
        <taxon>Eukaryota</taxon>
        <taxon>Viridiplantae</taxon>
        <taxon>Streptophyta</taxon>
        <taxon>Embryophyta</taxon>
        <taxon>Tracheophyta</taxon>
        <taxon>Spermatophyta</taxon>
        <taxon>Magnoliopsida</taxon>
        <taxon>eudicotyledons</taxon>
        <taxon>Gunneridae</taxon>
        <taxon>Pentapetalae</taxon>
        <taxon>asterids</taxon>
        <taxon>campanulids</taxon>
        <taxon>Asterales</taxon>
        <taxon>Asteraceae</taxon>
        <taxon>Asteroideae</taxon>
        <taxon>Anthemideae</taxon>
        <taxon>Anthemidinae</taxon>
        <taxon>Tanacetum</taxon>
    </lineage>
</organism>
<gene>
    <name evidence="1" type="ORF">Tci_929409</name>
</gene>
<reference evidence="1" key="1">
    <citation type="journal article" date="2019" name="Sci. Rep.">
        <title>Draft genome of Tanacetum cinerariifolium, the natural source of mosquito coil.</title>
        <authorList>
            <person name="Yamashiro T."/>
            <person name="Shiraishi A."/>
            <person name="Satake H."/>
            <person name="Nakayama K."/>
        </authorList>
    </citation>
    <scope>NUCLEOTIDE SEQUENCE</scope>
</reference>
<comment type="caution">
    <text evidence="1">The sequence shown here is derived from an EMBL/GenBank/DDBJ whole genome shotgun (WGS) entry which is preliminary data.</text>
</comment>
<evidence type="ECO:0000313" key="1">
    <source>
        <dbReference type="EMBL" id="GFD57440.1"/>
    </source>
</evidence>